<protein>
    <submittedName>
        <fullName evidence="1">Uncharacterized protein</fullName>
    </submittedName>
</protein>
<organism evidence="1 2">
    <name type="scientific">Paramuricea clavata</name>
    <name type="common">Red gorgonian</name>
    <name type="synonym">Violescent sea-whip</name>
    <dbReference type="NCBI Taxonomy" id="317549"/>
    <lineage>
        <taxon>Eukaryota</taxon>
        <taxon>Metazoa</taxon>
        <taxon>Cnidaria</taxon>
        <taxon>Anthozoa</taxon>
        <taxon>Octocorallia</taxon>
        <taxon>Malacalcyonacea</taxon>
        <taxon>Plexauridae</taxon>
        <taxon>Paramuricea</taxon>
    </lineage>
</organism>
<sequence>MVFRRIFQRPHTRTMLLFSIVLALLCFVIVLYPMSTSVVQRNFETQSIAVESRRSEYYVLNRNFFEFLSRTSMECLIQVEPGEKWSGKAVVETKLIDNDVSQYEQSAEAETAKADLRDVPGNAGDLQAKYILVYRHFEQLGKTTENLIQLAAVAKRWGRLVVQPDVQNSRFSLEPGFRAYPLDTYFNVTSVNELLLANGYSQLVKLTNFTRDCSYAKFGIKTSIIHFLYSDVHRGNTKSWFGINDKELREIVEKSLSSGWTECDFKNSHLSVGMSLDGIQIGRQVCVNPEVMRTEKAFEDNVLRGDKCVIFLEWRGFGKQRAHFSPRFWPFLTPAEVKHRMSPSSLIDQEVINFLQSKLTSNYISVHLRTERLFVANMHKKLQFCIDHVVQLVSIVRSLRGVDAVFLATDLTDFGSDLFDRRKFYITNATGEHLILRQDIADIHTKLARRLNAVTYKPTRKPFSKDKGIFSLVEMNILKRGIDLITLGRGTFHAWTVSVFRQHQAEIGRRGYTISEVCGNVNQLR</sequence>
<comment type="caution">
    <text evidence="1">The sequence shown here is derived from an EMBL/GenBank/DDBJ whole genome shotgun (WGS) entry which is preliminary data.</text>
</comment>
<dbReference type="EMBL" id="CACRXK020001673">
    <property type="protein sequence ID" value="CAB3990510.1"/>
    <property type="molecule type" value="Genomic_DNA"/>
</dbReference>
<evidence type="ECO:0000313" key="2">
    <source>
        <dbReference type="Proteomes" id="UP001152795"/>
    </source>
</evidence>
<gene>
    <name evidence="1" type="ORF">PACLA_8A010681</name>
</gene>
<dbReference type="OrthoDB" id="6021679at2759"/>
<dbReference type="Gene3D" id="3.40.50.11350">
    <property type="match status" value="1"/>
</dbReference>
<dbReference type="AlphaFoldDB" id="A0A7D9DPD2"/>
<reference evidence="1" key="1">
    <citation type="submission" date="2020-04" db="EMBL/GenBank/DDBJ databases">
        <authorList>
            <person name="Alioto T."/>
            <person name="Alioto T."/>
            <person name="Gomez Garrido J."/>
        </authorList>
    </citation>
    <scope>NUCLEOTIDE SEQUENCE</scope>
    <source>
        <strain evidence="1">A484AB</strain>
    </source>
</reference>
<proteinExistence type="predicted"/>
<accession>A0A7D9DPD2</accession>
<dbReference type="Proteomes" id="UP001152795">
    <property type="component" value="Unassembled WGS sequence"/>
</dbReference>
<evidence type="ECO:0000313" key="1">
    <source>
        <dbReference type="EMBL" id="CAB3990510.1"/>
    </source>
</evidence>
<name>A0A7D9DPD2_PARCT</name>
<keyword evidence="2" id="KW-1185">Reference proteome</keyword>